<feature type="compositionally biased region" description="Polar residues" evidence="1">
    <location>
        <begin position="53"/>
        <end position="62"/>
    </location>
</feature>
<proteinExistence type="predicted"/>
<evidence type="ECO:0000256" key="1">
    <source>
        <dbReference type="SAM" id="MobiDB-lite"/>
    </source>
</evidence>
<feature type="region of interest" description="Disordered" evidence="1">
    <location>
        <begin position="119"/>
        <end position="139"/>
    </location>
</feature>
<feature type="region of interest" description="Disordered" evidence="1">
    <location>
        <begin position="1"/>
        <end position="27"/>
    </location>
</feature>
<dbReference type="Proteomes" id="UP000290904">
    <property type="component" value="Segment"/>
</dbReference>
<accession>A0A410T7K0</accession>
<feature type="compositionally biased region" description="Polar residues" evidence="1">
    <location>
        <begin position="83"/>
        <end position="97"/>
    </location>
</feature>
<evidence type="ECO:0000313" key="3">
    <source>
        <dbReference type="Proteomes" id="UP000290904"/>
    </source>
</evidence>
<feature type="compositionally biased region" description="Basic residues" evidence="1">
    <location>
        <begin position="15"/>
        <end position="27"/>
    </location>
</feature>
<feature type="compositionally biased region" description="Polar residues" evidence="1">
    <location>
        <begin position="123"/>
        <end position="137"/>
    </location>
</feature>
<keyword evidence="3" id="KW-1185">Reference proteome</keyword>
<sequence length="153" mass="16561">MALVRTLPPGLPHRAPMRHTPLPRHRAPLGVQRRFTHRRDPLGDAVLAHNLSHVNLPQNGHSSGVGGYSRARRSPRPSRSAGGHTNPQRCSANKCRSSGNPLRICTVHRRCARAGRRVDDSSIENVRTPASNATASPSKDRCAVSSSVIVPVT</sequence>
<reference evidence="2 3" key="1">
    <citation type="submission" date="2018-11" db="EMBL/GenBank/DDBJ databases">
        <authorList>
            <person name="Teng T."/>
        </authorList>
    </citation>
    <scope>NUCLEOTIDE SEQUENCE [LARGE SCALE GENOMIC DNA]</scope>
</reference>
<gene>
    <name evidence="2" type="ORF">Henu3_gp20</name>
</gene>
<protein>
    <submittedName>
        <fullName evidence="2">Uncharacterized protein</fullName>
    </submittedName>
</protein>
<dbReference type="EMBL" id="MK224497">
    <property type="protein sequence ID" value="QAU04964.1"/>
    <property type="molecule type" value="Genomic_DNA"/>
</dbReference>
<evidence type="ECO:0000313" key="2">
    <source>
        <dbReference type="EMBL" id="QAU04964.1"/>
    </source>
</evidence>
<name>A0A410T7K0_9CAUD</name>
<organism evidence="2 3">
    <name type="scientific">Mycobacterium phage Henu3</name>
    <dbReference type="NCBI Taxonomy" id="2492961"/>
    <lineage>
        <taxon>Viruses</taxon>
        <taxon>Duplodnaviria</taxon>
        <taxon>Heunggongvirae</taxon>
        <taxon>Uroviricota</taxon>
        <taxon>Caudoviricetes</taxon>
        <taxon>Weiservirinae</taxon>
        <taxon>Fionnbharthvirus</taxon>
        <taxon>Fionnbharthvirus henu3</taxon>
    </lineage>
</organism>
<feature type="region of interest" description="Disordered" evidence="1">
    <location>
        <begin position="53"/>
        <end position="97"/>
    </location>
</feature>